<evidence type="ECO:0000313" key="5">
    <source>
        <dbReference type="WBParaSite" id="MBELARI_LOCUS14014.2"/>
    </source>
</evidence>
<dbReference type="AlphaFoldDB" id="A0AAF3EJ51"/>
<proteinExistence type="predicted"/>
<evidence type="ECO:0000313" key="3">
    <source>
        <dbReference type="Proteomes" id="UP000887575"/>
    </source>
</evidence>
<protein>
    <submittedName>
        <fullName evidence="4 5">Uncharacterized protein</fullName>
    </submittedName>
</protein>
<feature type="compositionally biased region" description="Low complexity" evidence="1">
    <location>
        <begin position="38"/>
        <end position="52"/>
    </location>
</feature>
<evidence type="ECO:0000256" key="1">
    <source>
        <dbReference type="SAM" id="MobiDB-lite"/>
    </source>
</evidence>
<evidence type="ECO:0000256" key="2">
    <source>
        <dbReference type="SAM" id="SignalP"/>
    </source>
</evidence>
<evidence type="ECO:0000313" key="4">
    <source>
        <dbReference type="WBParaSite" id="MBELARI_LOCUS11804"/>
    </source>
</evidence>
<organism evidence="3 5">
    <name type="scientific">Mesorhabditis belari</name>
    <dbReference type="NCBI Taxonomy" id="2138241"/>
    <lineage>
        <taxon>Eukaryota</taxon>
        <taxon>Metazoa</taxon>
        <taxon>Ecdysozoa</taxon>
        <taxon>Nematoda</taxon>
        <taxon>Chromadorea</taxon>
        <taxon>Rhabditida</taxon>
        <taxon>Rhabditina</taxon>
        <taxon>Rhabditomorpha</taxon>
        <taxon>Rhabditoidea</taxon>
        <taxon>Rhabditidae</taxon>
        <taxon>Mesorhabditinae</taxon>
        <taxon>Mesorhabditis</taxon>
    </lineage>
</organism>
<feature type="signal peptide" evidence="2">
    <location>
        <begin position="1"/>
        <end position="20"/>
    </location>
</feature>
<dbReference type="Proteomes" id="UP000887575">
    <property type="component" value="Unassembled WGS sequence"/>
</dbReference>
<dbReference type="WBParaSite" id="MBELARI_LOCUS11804">
    <property type="protein sequence ID" value="MBELARI_LOCUS11804"/>
    <property type="gene ID" value="MBELARI_LOCUS11804"/>
</dbReference>
<reference evidence="4 5" key="1">
    <citation type="submission" date="2024-02" db="UniProtKB">
        <authorList>
            <consortium name="WormBaseParasite"/>
        </authorList>
    </citation>
    <scope>IDENTIFICATION</scope>
</reference>
<feature type="region of interest" description="Disordered" evidence="1">
    <location>
        <begin position="27"/>
        <end position="93"/>
    </location>
</feature>
<feature type="compositionally biased region" description="Polar residues" evidence="1">
    <location>
        <begin position="59"/>
        <end position="85"/>
    </location>
</feature>
<name>A0AAF3EJ51_9BILA</name>
<keyword evidence="2" id="KW-0732">Signal</keyword>
<accession>A0AAF3EJ51</accession>
<feature type="chain" id="PRO_5041894067" evidence="2">
    <location>
        <begin position="21"/>
        <end position="112"/>
    </location>
</feature>
<dbReference type="WBParaSite" id="MBELARI_LOCUS14014.2">
    <property type="protein sequence ID" value="MBELARI_LOCUS14014.2"/>
    <property type="gene ID" value="MBELARI_LOCUS14014"/>
</dbReference>
<keyword evidence="3" id="KW-1185">Reference proteome</keyword>
<sequence length="112" mass="12117">MPLKLSVLFLAISLCVTAQARFIQSEEPELNTSTVSFENGNESSTGETTTGNIDVQIDEGSSTDTTHEPTSINVSEPISSSTIVPTSEDPSERRKAAIASVEFEFDYPFVKI</sequence>